<name>A0A498QKW8_9MYCO</name>
<reference evidence="1 2" key="1">
    <citation type="submission" date="2018-09" db="EMBL/GenBank/DDBJ databases">
        <authorList>
            <person name="Tagini F."/>
        </authorList>
    </citation>
    <scope>NUCLEOTIDE SEQUENCE [LARGE SCALE GENOMIC DNA]</scope>
    <source>
        <strain evidence="1 2">MK13</strain>
    </source>
</reference>
<evidence type="ECO:0000313" key="2">
    <source>
        <dbReference type="Proteomes" id="UP000267289"/>
    </source>
</evidence>
<keyword evidence="2" id="KW-1185">Reference proteome</keyword>
<organism evidence="1 2">
    <name type="scientific">Mycobacterium innocens</name>
    <dbReference type="NCBI Taxonomy" id="2341083"/>
    <lineage>
        <taxon>Bacteria</taxon>
        <taxon>Bacillati</taxon>
        <taxon>Actinomycetota</taxon>
        <taxon>Actinomycetes</taxon>
        <taxon>Mycobacteriales</taxon>
        <taxon>Mycobacteriaceae</taxon>
        <taxon>Mycobacterium</taxon>
    </lineage>
</organism>
<gene>
    <name evidence="1" type="ORF">LAUMK13_05628</name>
</gene>
<accession>A0A498QKW8</accession>
<dbReference type="EMBL" id="UPHQ01000313">
    <property type="protein sequence ID" value="VBA46249.1"/>
    <property type="molecule type" value="Genomic_DNA"/>
</dbReference>
<evidence type="ECO:0000313" key="1">
    <source>
        <dbReference type="EMBL" id="VBA46249.1"/>
    </source>
</evidence>
<dbReference type="Proteomes" id="UP000267289">
    <property type="component" value="Unassembled WGS sequence"/>
</dbReference>
<protein>
    <submittedName>
        <fullName evidence="1">Uncharacterized protein</fullName>
    </submittedName>
</protein>
<proteinExistence type="predicted"/>
<dbReference type="AlphaFoldDB" id="A0A498QKW8"/>
<sequence length="93" mass="10409">MHVARTSSNYVDKSGNVRRYESVLVRRTFRHDGKVRHETLANLSKLPEEAVTAIEAALKGQALVAAGSELRFVKWFGPTDLHEFWPRAFGVGA</sequence>